<evidence type="ECO:0000256" key="1">
    <source>
        <dbReference type="SAM" id="Phobius"/>
    </source>
</evidence>
<organism evidence="2">
    <name type="scientific">viral metagenome</name>
    <dbReference type="NCBI Taxonomy" id="1070528"/>
    <lineage>
        <taxon>unclassified sequences</taxon>
        <taxon>metagenomes</taxon>
        <taxon>organismal metagenomes</taxon>
    </lineage>
</organism>
<sequence length="221" mass="25615">MNEFYEFIAYMILVVLTDKVIMRYVKHGYSARWFVIHAIANFFVVVKSYQDVLRVIMDPSVAMMGHYSFAPMFYVTFIHVHHLAAFDDLRFEDFMHHLIFVGIFFWMAVSEKWGPVQNVILFFMSGLPGGIDYVLLALVKLEQIEYGVEKIVNARLNIWIRGPGLVYCAILLFQALISGNHMLKTPYYSAVPIIVLVFVNAQFYTNQAVTSTARRIPSYSW</sequence>
<reference evidence="2" key="1">
    <citation type="journal article" date="2020" name="Nature">
        <title>Giant virus diversity and host interactions through global metagenomics.</title>
        <authorList>
            <person name="Schulz F."/>
            <person name="Roux S."/>
            <person name="Paez-Espino D."/>
            <person name="Jungbluth S."/>
            <person name="Walsh D.A."/>
            <person name="Denef V.J."/>
            <person name="McMahon K.D."/>
            <person name="Konstantinidis K.T."/>
            <person name="Eloe-Fadrosh E.A."/>
            <person name="Kyrpides N.C."/>
            <person name="Woyke T."/>
        </authorList>
    </citation>
    <scope>NUCLEOTIDE SEQUENCE</scope>
    <source>
        <strain evidence="2">GVMAG-M-3300024510-1</strain>
    </source>
</reference>
<feature type="transmembrane region" description="Helical" evidence="1">
    <location>
        <begin position="185"/>
        <end position="204"/>
    </location>
</feature>
<accession>A0A6C0IVK5</accession>
<keyword evidence="1" id="KW-0472">Membrane</keyword>
<feature type="transmembrane region" description="Helical" evidence="1">
    <location>
        <begin position="119"/>
        <end position="138"/>
    </location>
</feature>
<feature type="transmembrane region" description="Helical" evidence="1">
    <location>
        <begin position="61"/>
        <end position="82"/>
    </location>
</feature>
<dbReference type="EMBL" id="MN740272">
    <property type="protein sequence ID" value="QHT97122.1"/>
    <property type="molecule type" value="Genomic_DNA"/>
</dbReference>
<feature type="transmembrane region" description="Helical" evidence="1">
    <location>
        <begin position="158"/>
        <end position="178"/>
    </location>
</feature>
<keyword evidence="1" id="KW-1133">Transmembrane helix</keyword>
<feature type="transmembrane region" description="Helical" evidence="1">
    <location>
        <begin position="94"/>
        <end position="110"/>
    </location>
</feature>
<name>A0A6C0IVK5_9ZZZZ</name>
<feature type="transmembrane region" description="Helical" evidence="1">
    <location>
        <begin position="31"/>
        <end position="49"/>
    </location>
</feature>
<keyword evidence="1" id="KW-0812">Transmembrane</keyword>
<evidence type="ECO:0000313" key="2">
    <source>
        <dbReference type="EMBL" id="QHT97122.1"/>
    </source>
</evidence>
<protein>
    <recommendedName>
        <fullName evidence="3">TLC domain-containing protein</fullName>
    </recommendedName>
</protein>
<dbReference type="AlphaFoldDB" id="A0A6C0IVK5"/>
<evidence type="ECO:0008006" key="3">
    <source>
        <dbReference type="Google" id="ProtNLM"/>
    </source>
</evidence>
<proteinExistence type="predicted"/>